<reference evidence="2" key="1">
    <citation type="journal article" date="2023" name="Commun. Biol.">
        <title>Genome analysis of Parmales, the sister group of diatoms, reveals the evolutionary specialization of diatoms from phago-mixotrophs to photoautotrophs.</title>
        <authorList>
            <person name="Ban H."/>
            <person name="Sato S."/>
            <person name="Yoshikawa S."/>
            <person name="Yamada K."/>
            <person name="Nakamura Y."/>
            <person name="Ichinomiya M."/>
            <person name="Sato N."/>
            <person name="Blanc-Mathieu R."/>
            <person name="Endo H."/>
            <person name="Kuwata A."/>
            <person name="Ogata H."/>
        </authorList>
    </citation>
    <scope>NUCLEOTIDE SEQUENCE [LARGE SCALE GENOMIC DNA]</scope>
</reference>
<evidence type="ECO:0000313" key="1">
    <source>
        <dbReference type="EMBL" id="GMI46657.1"/>
    </source>
</evidence>
<sequence length="498" mass="55130">MATHRVDWVGIVVVSGSEMSISDVLISYSAMSLPCGPHVVPASLLTSFIGTGSIEAWSSHSDDVWENLDSELCTFEEMAVRGGERDDGFETFVSKSRLNNRYLVARLMCNRFQCWRRGEKESFIRRVDELQYTLAPSSVHYISKKSDSYNPLLLSSRLQSIVDDCDGLLAFVGGEEEESARVEGLRKKWMQYEGMGLGPDDFRGVIVPKNPNAGQRREVYKGLDDDFVGAGVGGDERDAVPIKQESLFPPSEPLPPQPTGLLCKVTIDEDYKLSVKDNMSTFSLDGIVKLLIVEEQRKGEDQIPTRKLRVALDGRFNRIVANGPGLPEGGFSIACQPNKPMPAIKYHVDEAVNVVRVQSRLAFDGAMCRVSVQVATNPAFSYVFTSVTVGLNLPPVFKKDTLRIAPGSTGGWINEATVQLRLDGVVKAGEKRVVKMQAEMEQAGEGRRIMERTTLPVFVRMYANENLTNAQITIETEDGDGEVGIQEVVRRLRIQVKS</sequence>
<gene>
    <name evidence="1" type="ORF">TrCOL_g11449</name>
</gene>
<comment type="caution">
    <text evidence="1">The sequence shown here is derived from an EMBL/GenBank/DDBJ whole genome shotgun (WGS) entry which is preliminary data.</text>
</comment>
<dbReference type="AlphaFoldDB" id="A0A9W7GJ68"/>
<dbReference type="OrthoDB" id="10412393at2759"/>
<evidence type="ECO:0000313" key="2">
    <source>
        <dbReference type="Proteomes" id="UP001165065"/>
    </source>
</evidence>
<proteinExistence type="predicted"/>
<name>A0A9W7GJ68_9STRA</name>
<keyword evidence="2" id="KW-1185">Reference proteome</keyword>
<protein>
    <submittedName>
        <fullName evidence="1">Uncharacterized protein</fullName>
    </submittedName>
</protein>
<dbReference type="Proteomes" id="UP001165065">
    <property type="component" value="Unassembled WGS sequence"/>
</dbReference>
<accession>A0A9W7GJ68</accession>
<organism evidence="1 2">
    <name type="scientific">Triparma columacea</name>
    <dbReference type="NCBI Taxonomy" id="722753"/>
    <lineage>
        <taxon>Eukaryota</taxon>
        <taxon>Sar</taxon>
        <taxon>Stramenopiles</taxon>
        <taxon>Ochrophyta</taxon>
        <taxon>Bolidophyceae</taxon>
        <taxon>Parmales</taxon>
        <taxon>Triparmaceae</taxon>
        <taxon>Triparma</taxon>
    </lineage>
</organism>
<dbReference type="EMBL" id="BRYA01000309">
    <property type="protein sequence ID" value="GMI46657.1"/>
    <property type="molecule type" value="Genomic_DNA"/>
</dbReference>